<dbReference type="EMBL" id="OZ035833">
    <property type="protein sequence ID" value="CAL1573287.1"/>
    <property type="molecule type" value="Genomic_DNA"/>
</dbReference>
<keyword evidence="3" id="KW-1185">Reference proteome</keyword>
<proteinExistence type="predicted"/>
<evidence type="ECO:0000313" key="2">
    <source>
        <dbReference type="EMBL" id="CAL1573287.1"/>
    </source>
</evidence>
<sequence length="205" mass="21920">MTGPMTVRSAKALVSSAPKAPRLSQQVRSQFTCPSVSSSSSAWDICTPPPSPASPLSPALGQSYHQGRKQSAGRWTSNLNQSRGLSTSVPPSPTPERQKQAKHRRALTGTTGTAPSNAPGQKPTVLHHFPRERALSPGTAIQDGPSLHAAPKPHNEAARTHGSAGRRGRMCSAGAQRKIRRHEKSCKRWGSPLLGFIYGCIYFIS</sequence>
<protein>
    <submittedName>
        <fullName evidence="2">Uncharacterized protein</fullName>
    </submittedName>
</protein>
<gene>
    <name evidence="2" type="ORF">KC01_LOCUS5222</name>
</gene>
<feature type="region of interest" description="Disordered" evidence="1">
    <location>
        <begin position="1"/>
        <end position="122"/>
    </location>
</feature>
<feature type="compositionally biased region" description="Polar residues" evidence="1">
    <location>
        <begin position="23"/>
        <end position="42"/>
    </location>
</feature>
<feature type="compositionally biased region" description="Polar residues" evidence="1">
    <location>
        <begin position="73"/>
        <end position="89"/>
    </location>
</feature>
<name>A0AAV2J769_KNICA</name>
<organism evidence="2 3">
    <name type="scientific">Knipowitschia caucasica</name>
    <name type="common">Caucasian dwarf goby</name>
    <name type="synonym">Pomatoschistus caucasicus</name>
    <dbReference type="NCBI Taxonomy" id="637954"/>
    <lineage>
        <taxon>Eukaryota</taxon>
        <taxon>Metazoa</taxon>
        <taxon>Chordata</taxon>
        <taxon>Craniata</taxon>
        <taxon>Vertebrata</taxon>
        <taxon>Euteleostomi</taxon>
        <taxon>Actinopterygii</taxon>
        <taxon>Neopterygii</taxon>
        <taxon>Teleostei</taxon>
        <taxon>Neoteleostei</taxon>
        <taxon>Acanthomorphata</taxon>
        <taxon>Gobiaria</taxon>
        <taxon>Gobiiformes</taxon>
        <taxon>Gobioidei</taxon>
        <taxon>Gobiidae</taxon>
        <taxon>Gobiinae</taxon>
        <taxon>Knipowitschia</taxon>
    </lineage>
</organism>
<evidence type="ECO:0000313" key="3">
    <source>
        <dbReference type="Proteomes" id="UP001497482"/>
    </source>
</evidence>
<reference evidence="2 3" key="1">
    <citation type="submission" date="2024-04" db="EMBL/GenBank/DDBJ databases">
        <authorList>
            <person name="Waldvogel A.-M."/>
            <person name="Schoenle A."/>
        </authorList>
    </citation>
    <scope>NUCLEOTIDE SEQUENCE [LARGE SCALE GENOMIC DNA]</scope>
</reference>
<dbReference type="Proteomes" id="UP001497482">
    <property type="component" value="Chromosome 11"/>
</dbReference>
<feature type="region of interest" description="Disordered" evidence="1">
    <location>
        <begin position="142"/>
        <end position="169"/>
    </location>
</feature>
<feature type="compositionally biased region" description="Polar residues" evidence="1">
    <location>
        <begin position="108"/>
        <end position="119"/>
    </location>
</feature>
<accession>A0AAV2J769</accession>
<dbReference type="AlphaFoldDB" id="A0AAV2J769"/>
<evidence type="ECO:0000256" key="1">
    <source>
        <dbReference type="SAM" id="MobiDB-lite"/>
    </source>
</evidence>